<dbReference type="InterPro" id="IPR046740">
    <property type="entry name" value="DUF6790"/>
</dbReference>
<accession>A0A3P1T2C6</accession>
<name>A0A3P1T2C6_9ACTN</name>
<dbReference type="Pfam" id="PF20589">
    <property type="entry name" value="DUF6790"/>
    <property type="match status" value="1"/>
</dbReference>
<feature type="transmembrane region" description="Helical" evidence="1">
    <location>
        <begin position="99"/>
        <end position="117"/>
    </location>
</feature>
<feature type="transmembrane region" description="Helical" evidence="1">
    <location>
        <begin position="76"/>
        <end position="93"/>
    </location>
</feature>
<proteinExistence type="predicted"/>
<feature type="transmembrane region" description="Helical" evidence="1">
    <location>
        <begin position="138"/>
        <end position="159"/>
    </location>
</feature>
<evidence type="ECO:0000313" key="2">
    <source>
        <dbReference type="EMBL" id="RRD03601.1"/>
    </source>
</evidence>
<dbReference type="OrthoDB" id="2602584at2"/>
<feature type="transmembrane region" description="Helical" evidence="1">
    <location>
        <begin position="34"/>
        <end position="56"/>
    </location>
</feature>
<reference evidence="2 3" key="1">
    <citation type="submission" date="2018-11" db="EMBL/GenBank/DDBJ databases">
        <title>Genomes From Bacteria Associated with the Canine Oral Cavity: a Test Case for Automated Genome-Based Taxonomic Assignment.</title>
        <authorList>
            <person name="Coil D.A."/>
            <person name="Jospin G."/>
            <person name="Darling A.E."/>
            <person name="Wallis C."/>
            <person name="Davis I.J."/>
            <person name="Harris S."/>
            <person name="Eisen J.A."/>
            <person name="Holcombe L.J."/>
            <person name="O'Flynn C."/>
        </authorList>
    </citation>
    <scope>NUCLEOTIDE SEQUENCE [LARGE SCALE GENOMIC DNA]</scope>
    <source>
        <strain evidence="2 3">OH887_COT-365</strain>
    </source>
</reference>
<organism evidence="2 3">
    <name type="scientific">Arachnia propionica</name>
    <dbReference type="NCBI Taxonomy" id="1750"/>
    <lineage>
        <taxon>Bacteria</taxon>
        <taxon>Bacillati</taxon>
        <taxon>Actinomycetota</taxon>
        <taxon>Actinomycetes</taxon>
        <taxon>Propionibacteriales</taxon>
        <taxon>Propionibacteriaceae</taxon>
        <taxon>Arachnia</taxon>
    </lineage>
</organism>
<dbReference type="Proteomes" id="UP000280819">
    <property type="component" value="Unassembled WGS sequence"/>
</dbReference>
<keyword evidence="1" id="KW-0472">Membrane</keyword>
<evidence type="ECO:0000313" key="3">
    <source>
        <dbReference type="Proteomes" id="UP000280819"/>
    </source>
</evidence>
<keyword evidence="1" id="KW-1133">Transmembrane helix</keyword>
<keyword evidence="1" id="KW-0812">Transmembrane</keyword>
<sequence>MWILAIIGMGVLTAVVHLAVMGFPTDGVTVSHTLLLHQFVVTHGIVAVLGFTINVLTPRTTAKKLGWPTSPWQIKYGFQQLGLGVIGVMTIWFQGNFWAAALVTLYIYGVSGLWTHTREVVRKRRETGTTDWVEIGNIVLDVIYHVALTWLSLLIPGVWSLS</sequence>
<comment type="caution">
    <text evidence="2">The sequence shown here is derived from an EMBL/GenBank/DDBJ whole genome shotgun (WGS) entry which is preliminary data.</text>
</comment>
<dbReference type="AlphaFoldDB" id="A0A3P1T2C6"/>
<dbReference type="RefSeq" id="WP_124845693.1">
    <property type="nucleotide sequence ID" value="NZ_JAUNKP010000030.1"/>
</dbReference>
<evidence type="ECO:0000256" key="1">
    <source>
        <dbReference type="SAM" id="Phobius"/>
    </source>
</evidence>
<gene>
    <name evidence="2" type="ORF">EII34_13515</name>
</gene>
<protein>
    <submittedName>
        <fullName evidence="2">Uncharacterized protein</fullName>
    </submittedName>
</protein>
<dbReference type="EMBL" id="RQZG01000018">
    <property type="protein sequence ID" value="RRD03601.1"/>
    <property type="molecule type" value="Genomic_DNA"/>
</dbReference>